<dbReference type="InterPro" id="IPR050238">
    <property type="entry name" value="DNA_Rep/Repair_Clamp_Loader"/>
</dbReference>
<dbReference type="CDD" id="cd18137">
    <property type="entry name" value="HLD_clamp_pol_III_gamma_tau"/>
    <property type="match status" value="1"/>
</dbReference>
<comment type="subunit">
    <text evidence="14">DNA polymerase III contains a core (composed of alpha, epsilon and theta chains) that associates with a tau subunit. This core dimerizes to form the POLIII' complex. PolIII' associates with the gamma complex (composed of gamma, delta, delta', psi and chi chains) and with the beta chain to form the complete DNA polymerase III complex.</text>
</comment>
<feature type="compositionally biased region" description="Pro residues" evidence="15">
    <location>
        <begin position="456"/>
        <end position="468"/>
    </location>
</feature>
<comment type="similarity">
    <text evidence="1 14">Belongs to the DnaX/STICHEL family.</text>
</comment>
<dbReference type="Pfam" id="PF12169">
    <property type="entry name" value="DNA_pol3_gamma3"/>
    <property type="match status" value="1"/>
</dbReference>
<dbReference type="Gene3D" id="1.20.272.10">
    <property type="match status" value="1"/>
</dbReference>
<evidence type="ECO:0000256" key="4">
    <source>
        <dbReference type="ARBA" id="ARBA00022695"/>
    </source>
</evidence>
<evidence type="ECO:0000256" key="7">
    <source>
        <dbReference type="ARBA" id="ARBA00022741"/>
    </source>
</evidence>
<keyword evidence="5 14" id="KW-0235">DNA replication</keyword>
<dbReference type="AlphaFoldDB" id="A0A418KN29"/>
<keyword evidence="9 14" id="KW-0067">ATP-binding</keyword>
<evidence type="ECO:0000256" key="8">
    <source>
        <dbReference type="ARBA" id="ARBA00022833"/>
    </source>
</evidence>
<evidence type="ECO:0000256" key="15">
    <source>
        <dbReference type="SAM" id="MobiDB-lite"/>
    </source>
</evidence>
<dbReference type="PANTHER" id="PTHR11669">
    <property type="entry name" value="REPLICATION FACTOR C / DNA POLYMERASE III GAMMA-TAU SUBUNIT"/>
    <property type="match status" value="1"/>
</dbReference>
<keyword evidence="3 14" id="KW-0808">Transferase</keyword>
<name>A0A418KN29_9ACTN</name>
<comment type="caution">
    <text evidence="17">The sequence shown here is derived from an EMBL/GenBank/DDBJ whole genome shotgun (WGS) entry which is preliminary data.</text>
</comment>
<accession>A0A418KN29</accession>
<keyword evidence="8" id="KW-0862">Zinc</keyword>
<keyword evidence="4 14" id="KW-0548">Nucleotidyltransferase</keyword>
<dbReference type="NCBIfam" id="NF005846">
    <property type="entry name" value="PRK07764.1-6"/>
    <property type="match status" value="1"/>
</dbReference>
<dbReference type="InterPro" id="IPR045085">
    <property type="entry name" value="HLD_clamp_pol_III_gamma_tau"/>
</dbReference>
<dbReference type="Proteomes" id="UP000284057">
    <property type="component" value="Unassembled WGS sequence"/>
</dbReference>
<proteinExistence type="inferred from homology"/>
<dbReference type="GO" id="GO:0003887">
    <property type="term" value="F:DNA-directed DNA polymerase activity"/>
    <property type="evidence" value="ECO:0007669"/>
    <property type="project" value="UniProtKB-KW"/>
</dbReference>
<keyword evidence="10 14" id="KW-0239">DNA-directed DNA polymerase</keyword>
<dbReference type="GO" id="GO:0005524">
    <property type="term" value="F:ATP binding"/>
    <property type="evidence" value="ECO:0007669"/>
    <property type="project" value="UniProtKB-KW"/>
</dbReference>
<comment type="function">
    <text evidence="11 14">DNA polymerase III is a complex, multichain enzyme responsible for most of the replicative synthesis in bacteria. This DNA polymerase also exhibits 3' to 5' exonuclease activity.</text>
</comment>
<dbReference type="Gene3D" id="3.40.50.300">
    <property type="entry name" value="P-loop containing nucleotide triphosphate hydrolases"/>
    <property type="match status" value="1"/>
</dbReference>
<dbReference type="InterPro" id="IPR008921">
    <property type="entry name" value="DNA_pol3_clamp-load_cplx_C"/>
</dbReference>
<feature type="non-terminal residue" evidence="17">
    <location>
        <position position="468"/>
    </location>
</feature>
<dbReference type="Pfam" id="PF22608">
    <property type="entry name" value="DNAX_ATPase_lid"/>
    <property type="match status" value="1"/>
</dbReference>
<evidence type="ECO:0000259" key="16">
    <source>
        <dbReference type="SMART" id="SM00382"/>
    </source>
</evidence>
<dbReference type="InterPro" id="IPR027417">
    <property type="entry name" value="P-loop_NTPase"/>
</dbReference>
<evidence type="ECO:0000313" key="18">
    <source>
        <dbReference type="Proteomes" id="UP000284057"/>
    </source>
</evidence>
<feature type="region of interest" description="Disordered" evidence="15">
    <location>
        <begin position="387"/>
        <end position="468"/>
    </location>
</feature>
<dbReference type="FunFam" id="1.20.272.10:FF:000003">
    <property type="entry name" value="DNA polymerase III subunit gamma/tau"/>
    <property type="match status" value="1"/>
</dbReference>
<dbReference type="SUPFAM" id="SSF52540">
    <property type="entry name" value="P-loop containing nucleoside triphosphate hydrolases"/>
    <property type="match status" value="1"/>
</dbReference>
<gene>
    <name evidence="14" type="primary">dnaX</name>
    <name evidence="17" type="ORF">DY240_18160</name>
</gene>
<dbReference type="EC" id="2.7.7.7" evidence="2 14"/>
<protein>
    <recommendedName>
        <fullName evidence="13 14">DNA polymerase III subunit gamma/tau</fullName>
        <ecNumber evidence="2 14">2.7.7.7</ecNumber>
    </recommendedName>
</protein>
<dbReference type="NCBIfam" id="TIGR02397">
    <property type="entry name" value="dnaX_nterm"/>
    <property type="match status" value="1"/>
</dbReference>
<evidence type="ECO:0000256" key="1">
    <source>
        <dbReference type="ARBA" id="ARBA00006360"/>
    </source>
</evidence>
<sequence>MSSLALYRTYRPGRFADVVGQEHVTVPLMRALANDRVHHAYLFSGPRGCGKTSSARILARSLNCEKGPTDEPCGQCQSCMDLAPNGPGNIDVVELDAATHGLVDDARDLREKAHFAPVSSRFKIYIIDEAHQLGPGAANALLKLIEEPPAHLKFIFATTAPDKIIGTIRSRTHHYPFRLIPTKTLQQNLGWICEQEGVPIEPAALALVARAGAGSARDAQSILGQLIAGAGDDGVTYELAVALLGFTDAAMLDQVVEAISAGDGRSVYAAVDQVMDAGHDPRRFLTDLLERFRDLIVLRAAPDAVAEGLLDLPPEQAERMAMQAAQFGPSDLVRLAAVVDEGITAMKGATPTRLQLELVCARLLLPGAEDTVSGVQARLDRIERRLTGGEPLPPVTAPAAQPAPAPVGETPPGMSKRAAAFARVNPPADPSTTTAAAAAPPGAAPTTTPAAATPATPAPTTPAAPTAP</sequence>
<keyword evidence="18" id="KW-1185">Reference proteome</keyword>
<feature type="compositionally biased region" description="Low complexity" evidence="15">
    <location>
        <begin position="430"/>
        <end position="455"/>
    </location>
</feature>
<evidence type="ECO:0000256" key="14">
    <source>
        <dbReference type="RuleBase" id="RU364063"/>
    </source>
</evidence>
<dbReference type="SMART" id="SM00382">
    <property type="entry name" value="AAA"/>
    <property type="match status" value="1"/>
</dbReference>
<comment type="catalytic activity">
    <reaction evidence="12 14">
        <text>DNA(n) + a 2'-deoxyribonucleoside 5'-triphosphate = DNA(n+1) + diphosphate</text>
        <dbReference type="Rhea" id="RHEA:22508"/>
        <dbReference type="Rhea" id="RHEA-COMP:17339"/>
        <dbReference type="Rhea" id="RHEA-COMP:17340"/>
        <dbReference type="ChEBI" id="CHEBI:33019"/>
        <dbReference type="ChEBI" id="CHEBI:61560"/>
        <dbReference type="ChEBI" id="CHEBI:173112"/>
        <dbReference type="EC" id="2.7.7.7"/>
    </reaction>
</comment>
<dbReference type="InterPro" id="IPR022754">
    <property type="entry name" value="DNA_pol_III_gamma-3"/>
</dbReference>
<dbReference type="SUPFAM" id="SSF48019">
    <property type="entry name" value="post-AAA+ oligomerization domain-like"/>
    <property type="match status" value="1"/>
</dbReference>
<dbReference type="GO" id="GO:0046872">
    <property type="term" value="F:metal ion binding"/>
    <property type="evidence" value="ECO:0007669"/>
    <property type="project" value="UniProtKB-KW"/>
</dbReference>
<evidence type="ECO:0000256" key="5">
    <source>
        <dbReference type="ARBA" id="ARBA00022705"/>
    </source>
</evidence>
<dbReference type="OrthoDB" id="9810148at2"/>
<dbReference type="GO" id="GO:0009360">
    <property type="term" value="C:DNA polymerase III complex"/>
    <property type="evidence" value="ECO:0007669"/>
    <property type="project" value="InterPro"/>
</dbReference>
<dbReference type="EMBL" id="QUAL01000172">
    <property type="protein sequence ID" value="RIQ20365.1"/>
    <property type="molecule type" value="Genomic_DNA"/>
</dbReference>
<feature type="domain" description="AAA+ ATPase" evidence="16">
    <location>
        <begin position="37"/>
        <end position="178"/>
    </location>
</feature>
<evidence type="ECO:0000256" key="3">
    <source>
        <dbReference type="ARBA" id="ARBA00022679"/>
    </source>
</evidence>
<evidence type="ECO:0000256" key="13">
    <source>
        <dbReference type="ARBA" id="ARBA00074577"/>
    </source>
</evidence>
<dbReference type="GO" id="GO:0003677">
    <property type="term" value="F:DNA binding"/>
    <property type="evidence" value="ECO:0007669"/>
    <property type="project" value="InterPro"/>
</dbReference>
<evidence type="ECO:0000313" key="17">
    <source>
        <dbReference type="EMBL" id="RIQ20365.1"/>
    </source>
</evidence>
<reference evidence="17 18" key="1">
    <citation type="submission" date="2018-09" db="EMBL/GenBank/DDBJ databases">
        <title>Isolation, diversity and antifungal activity of actinobacteria from wheat.</title>
        <authorList>
            <person name="Han C."/>
        </authorList>
    </citation>
    <scope>NUCLEOTIDE SEQUENCE [LARGE SCALE GENOMIC DNA]</scope>
    <source>
        <strain evidence="17 18">NEAU-YY265</strain>
    </source>
</reference>
<dbReference type="InterPro" id="IPR003593">
    <property type="entry name" value="AAA+_ATPase"/>
</dbReference>
<dbReference type="CDD" id="cd00009">
    <property type="entry name" value="AAA"/>
    <property type="match status" value="1"/>
</dbReference>
<organism evidence="17 18">
    <name type="scientific">Jiangella rhizosphaerae</name>
    <dbReference type="NCBI Taxonomy" id="2293569"/>
    <lineage>
        <taxon>Bacteria</taxon>
        <taxon>Bacillati</taxon>
        <taxon>Actinomycetota</taxon>
        <taxon>Actinomycetes</taxon>
        <taxon>Jiangellales</taxon>
        <taxon>Jiangellaceae</taxon>
        <taxon>Jiangella</taxon>
    </lineage>
</organism>
<dbReference type="RefSeq" id="WP_119661282.1">
    <property type="nucleotide sequence ID" value="NZ_QUAL01000172.1"/>
</dbReference>
<dbReference type="Gene3D" id="1.10.8.60">
    <property type="match status" value="1"/>
</dbReference>
<dbReference type="InterPro" id="IPR012763">
    <property type="entry name" value="DNA_pol_III_sug/sutau_N"/>
</dbReference>
<evidence type="ECO:0000256" key="12">
    <source>
        <dbReference type="ARBA" id="ARBA00049244"/>
    </source>
</evidence>
<evidence type="ECO:0000256" key="10">
    <source>
        <dbReference type="ARBA" id="ARBA00022932"/>
    </source>
</evidence>
<dbReference type="PANTHER" id="PTHR11669:SF0">
    <property type="entry name" value="PROTEIN STICHEL-LIKE 2"/>
    <property type="match status" value="1"/>
</dbReference>
<dbReference type="FunFam" id="1.10.8.60:FF:000013">
    <property type="entry name" value="DNA polymerase III subunit gamma/tau"/>
    <property type="match status" value="1"/>
</dbReference>
<evidence type="ECO:0000256" key="11">
    <source>
        <dbReference type="ARBA" id="ARBA00037724"/>
    </source>
</evidence>
<evidence type="ECO:0000256" key="9">
    <source>
        <dbReference type="ARBA" id="ARBA00022840"/>
    </source>
</evidence>
<evidence type="ECO:0000256" key="6">
    <source>
        <dbReference type="ARBA" id="ARBA00022723"/>
    </source>
</evidence>
<keyword evidence="6" id="KW-0479">Metal-binding</keyword>
<feature type="compositionally biased region" description="Pro residues" evidence="15">
    <location>
        <begin position="391"/>
        <end position="405"/>
    </location>
</feature>
<evidence type="ECO:0000256" key="2">
    <source>
        <dbReference type="ARBA" id="ARBA00012417"/>
    </source>
</evidence>
<dbReference type="FunFam" id="3.40.50.300:FF:000014">
    <property type="entry name" value="DNA polymerase III subunit gamma/tau"/>
    <property type="match status" value="1"/>
</dbReference>
<dbReference type="Pfam" id="PF13177">
    <property type="entry name" value="DNA_pol3_delta2"/>
    <property type="match status" value="1"/>
</dbReference>
<keyword evidence="7 14" id="KW-0547">Nucleotide-binding</keyword>
<dbReference type="GO" id="GO:0006261">
    <property type="term" value="P:DNA-templated DNA replication"/>
    <property type="evidence" value="ECO:0007669"/>
    <property type="project" value="TreeGrafter"/>
</dbReference>